<evidence type="ECO:0000313" key="2">
    <source>
        <dbReference type="Proteomes" id="UP001642540"/>
    </source>
</evidence>
<sequence>MFLSYRNKNCGAFYHYWRNLESTLESYVVMSSPYHQTIPRLFIYHPYLKPHQIQSAVHVCRNFRNQNVSLAHPFPTMPHLELLDLEKYWFGDWAPREGITDMFLLQNYGRQLTAFMCDGAFLDYAGSRHFSCRIFSSRTWRIRIGSATPCQECWSGARSTLRILYAGFTR</sequence>
<comment type="caution">
    <text evidence="1">The sequence shown here is derived from an EMBL/GenBank/DDBJ whole genome shotgun (WGS) entry which is preliminary data.</text>
</comment>
<evidence type="ECO:0000313" key="1">
    <source>
        <dbReference type="EMBL" id="CAL8105603.1"/>
    </source>
</evidence>
<protein>
    <submittedName>
        <fullName evidence="1">Uncharacterized protein</fullName>
    </submittedName>
</protein>
<proteinExistence type="predicted"/>
<gene>
    <name evidence="1" type="ORF">ODALV1_LOCUS12123</name>
</gene>
<dbReference type="Proteomes" id="UP001642540">
    <property type="component" value="Unassembled WGS sequence"/>
</dbReference>
<keyword evidence="2" id="KW-1185">Reference proteome</keyword>
<dbReference type="EMBL" id="CAXLJM020000036">
    <property type="protein sequence ID" value="CAL8105603.1"/>
    <property type="molecule type" value="Genomic_DNA"/>
</dbReference>
<name>A0ABP1QJU0_9HEXA</name>
<organism evidence="1 2">
    <name type="scientific">Orchesella dallaii</name>
    <dbReference type="NCBI Taxonomy" id="48710"/>
    <lineage>
        <taxon>Eukaryota</taxon>
        <taxon>Metazoa</taxon>
        <taxon>Ecdysozoa</taxon>
        <taxon>Arthropoda</taxon>
        <taxon>Hexapoda</taxon>
        <taxon>Collembola</taxon>
        <taxon>Entomobryomorpha</taxon>
        <taxon>Entomobryoidea</taxon>
        <taxon>Orchesellidae</taxon>
        <taxon>Orchesellinae</taxon>
        <taxon>Orchesella</taxon>
    </lineage>
</organism>
<accession>A0ABP1QJU0</accession>
<reference evidence="1 2" key="1">
    <citation type="submission" date="2024-08" db="EMBL/GenBank/DDBJ databases">
        <authorList>
            <person name="Cucini C."/>
            <person name="Frati F."/>
        </authorList>
    </citation>
    <scope>NUCLEOTIDE SEQUENCE [LARGE SCALE GENOMIC DNA]</scope>
</reference>